<feature type="compositionally biased region" description="Polar residues" evidence="1">
    <location>
        <begin position="75"/>
        <end position="85"/>
    </location>
</feature>
<dbReference type="OrthoDB" id="2278533at2759"/>
<evidence type="ECO:0000313" key="2">
    <source>
        <dbReference type="EMBL" id="EPB81137.1"/>
    </source>
</evidence>
<evidence type="ECO:0000313" key="3">
    <source>
        <dbReference type="Proteomes" id="UP000014254"/>
    </source>
</evidence>
<dbReference type="VEuPathDB" id="FungiDB:HMPREF1544_12159"/>
<keyword evidence="3" id="KW-1185">Reference proteome</keyword>
<feature type="compositionally biased region" description="Polar residues" evidence="1">
    <location>
        <begin position="11"/>
        <end position="32"/>
    </location>
</feature>
<organism evidence="2 3">
    <name type="scientific">Mucor circinelloides f. circinelloides (strain 1006PhL)</name>
    <name type="common">Mucormycosis agent</name>
    <name type="synonym">Calyptromyces circinelloides</name>
    <dbReference type="NCBI Taxonomy" id="1220926"/>
    <lineage>
        <taxon>Eukaryota</taxon>
        <taxon>Fungi</taxon>
        <taxon>Fungi incertae sedis</taxon>
        <taxon>Mucoromycota</taxon>
        <taxon>Mucoromycotina</taxon>
        <taxon>Mucoromycetes</taxon>
        <taxon>Mucorales</taxon>
        <taxon>Mucorineae</taxon>
        <taxon>Mucoraceae</taxon>
        <taxon>Mucor</taxon>
    </lineage>
</organism>
<feature type="region of interest" description="Disordered" evidence="1">
    <location>
        <begin position="1"/>
        <end position="86"/>
    </location>
</feature>
<feature type="compositionally biased region" description="Low complexity" evidence="1">
    <location>
        <begin position="46"/>
        <end position="72"/>
    </location>
</feature>
<name>S2IZ28_MUCC1</name>
<gene>
    <name evidence="2" type="ORF">HMPREF1544_12159</name>
</gene>
<accession>S2IZ28</accession>
<sequence length="258" mass="28645">MTKEAKLLLGGSTSRRSISDAAHSSSGGSNDFQLVGKSGSAPVPGSPSISRSASASDSHPRRSSTVQSSVVSMLNGETSCDSDSPSVKIPKLNSVDKDNARLLYDRLDRNKMRCLSNGTIVEDKMREVALTFEHERPSHSLILEINDTCWSDVFEAGEMEEISSFRSVELPAMSVEVETYLQELADLNPQQLYSKVDSGVYDLASDCSWLQKSNRDGMHSLQSDFFPLELQTEDNVVRRVWSCLDSYFDFSTMKYNVW</sequence>
<evidence type="ECO:0000256" key="1">
    <source>
        <dbReference type="SAM" id="MobiDB-lite"/>
    </source>
</evidence>
<dbReference type="Proteomes" id="UP000014254">
    <property type="component" value="Unassembled WGS sequence"/>
</dbReference>
<reference evidence="3" key="1">
    <citation type="submission" date="2013-05" db="EMBL/GenBank/DDBJ databases">
        <title>The Genome sequence of Mucor circinelloides f. circinelloides 1006PhL.</title>
        <authorList>
            <consortium name="The Broad Institute Genomics Platform"/>
            <person name="Cuomo C."/>
            <person name="Earl A."/>
            <person name="Findley K."/>
            <person name="Lee S.C."/>
            <person name="Walker B."/>
            <person name="Young S."/>
            <person name="Zeng Q."/>
            <person name="Gargeya S."/>
            <person name="Fitzgerald M."/>
            <person name="Haas B."/>
            <person name="Abouelleil A."/>
            <person name="Allen A.W."/>
            <person name="Alvarado L."/>
            <person name="Arachchi H.M."/>
            <person name="Berlin A.M."/>
            <person name="Chapman S.B."/>
            <person name="Gainer-Dewar J."/>
            <person name="Goldberg J."/>
            <person name="Griggs A."/>
            <person name="Gujja S."/>
            <person name="Hansen M."/>
            <person name="Howarth C."/>
            <person name="Imamovic A."/>
            <person name="Ireland A."/>
            <person name="Larimer J."/>
            <person name="McCowan C."/>
            <person name="Murphy C."/>
            <person name="Pearson M."/>
            <person name="Poon T.W."/>
            <person name="Priest M."/>
            <person name="Roberts A."/>
            <person name="Saif S."/>
            <person name="Shea T."/>
            <person name="Sisk P."/>
            <person name="Sykes S."/>
            <person name="Wortman J."/>
            <person name="Nusbaum C."/>
            <person name="Birren B."/>
        </authorList>
    </citation>
    <scope>NUCLEOTIDE SEQUENCE [LARGE SCALE GENOMIC DNA]</scope>
    <source>
        <strain evidence="3">1006PhL</strain>
    </source>
</reference>
<dbReference type="AlphaFoldDB" id="S2IZ28"/>
<dbReference type="InParanoid" id="S2IZ28"/>
<protein>
    <submittedName>
        <fullName evidence="2">Uncharacterized protein</fullName>
    </submittedName>
</protein>
<proteinExistence type="predicted"/>
<dbReference type="EMBL" id="KE124207">
    <property type="protein sequence ID" value="EPB81137.1"/>
    <property type="molecule type" value="Genomic_DNA"/>
</dbReference>